<sequence length="167" mass="17496">MNAYTLSPAPATAEALQPFGRHLGLRSGGSAVVSTEGDGWSDRRSLNAIIDTPGSLGHTIGAATPFRVSGMERHPHTEEALFCAGEPVVVAVADTAGDRPAAADVRAFLLEPGDVIVLNRGVWHTACYGVGTPTPYYWLATADDSIVDEWVEPHGGPVHVETPGARS</sequence>
<dbReference type="GO" id="GO:0000256">
    <property type="term" value="P:allantoin catabolic process"/>
    <property type="evidence" value="ECO:0007669"/>
    <property type="project" value="InterPro"/>
</dbReference>
<dbReference type="RefSeq" id="WP_130505391.1">
    <property type="nucleotide sequence ID" value="NZ_SHLC01000001.1"/>
</dbReference>
<evidence type="ECO:0000256" key="3">
    <source>
        <dbReference type="ARBA" id="ARBA00023239"/>
    </source>
</evidence>
<dbReference type="Pfam" id="PF04115">
    <property type="entry name" value="Ureidogly_lyase"/>
    <property type="match status" value="1"/>
</dbReference>
<dbReference type="SUPFAM" id="SSF51182">
    <property type="entry name" value="RmlC-like cupins"/>
    <property type="match status" value="1"/>
</dbReference>
<dbReference type="GO" id="GO:0004848">
    <property type="term" value="F:ureidoglycolate hydrolase activity"/>
    <property type="evidence" value="ECO:0007669"/>
    <property type="project" value="InterPro"/>
</dbReference>
<comment type="caution">
    <text evidence="5">The sequence shown here is derived from an EMBL/GenBank/DDBJ whole genome shotgun (WGS) entry which is preliminary data.</text>
</comment>
<dbReference type="Gene3D" id="2.60.120.480">
    <property type="entry name" value="Ureidoglycolate hydrolase"/>
    <property type="match status" value="1"/>
</dbReference>
<keyword evidence="2" id="KW-0659">Purine metabolism</keyword>
<comment type="catalytic activity">
    <reaction evidence="4">
        <text>(S)-ureidoglycolate = urea + glyoxylate</text>
        <dbReference type="Rhea" id="RHEA:11304"/>
        <dbReference type="ChEBI" id="CHEBI:16199"/>
        <dbReference type="ChEBI" id="CHEBI:36655"/>
        <dbReference type="ChEBI" id="CHEBI:57296"/>
        <dbReference type="EC" id="4.3.2.3"/>
    </reaction>
</comment>
<evidence type="ECO:0000256" key="4">
    <source>
        <dbReference type="ARBA" id="ARBA00047684"/>
    </source>
</evidence>
<evidence type="ECO:0000256" key="2">
    <source>
        <dbReference type="ARBA" id="ARBA00022631"/>
    </source>
</evidence>
<evidence type="ECO:0000313" key="5">
    <source>
        <dbReference type="EMBL" id="RZU64972.1"/>
    </source>
</evidence>
<dbReference type="InterPro" id="IPR007247">
    <property type="entry name" value="Ureidogly_lyase"/>
</dbReference>
<dbReference type="GO" id="GO:0006144">
    <property type="term" value="P:purine nucleobase metabolic process"/>
    <property type="evidence" value="ECO:0007669"/>
    <property type="project" value="UniProtKB-KW"/>
</dbReference>
<organism evidence="5 6">
    <name type="scientific">Microterricola gilva</name>
    <dbReference type="NCBI Taxonomy" id="393267"/>
    <lineage>
        <taxon>Bacteria</taxon>
        <taxon>Bacillati</taxon>
        <taxon>Actinomycetota</taxon>
        <taxon>Actinomycetes</taxon>
        <taxon>Micrococcales</taxon>
        <taxon>Microbacteriaceae</taxon>
        <taxon>Microterricola</taxon>
    </lineage>
</organism>
<accession>A0A4Q8AKD2</accession>
<keyword evidence="3 5" id="KW-0456">Lyase</keyword>
<keyword evidence="6" id="KW-1185">Reference proteome</keyword>
<dbReference type="InterPro" id="IPR024060">
    <property type="entry name" value="Ureidoglycolate_lyase_dom_sf"/>
</dbReference>
<protein>
    <submittedName>
        <fullName evidence="5">Ureidoglycolate lyase</fullName>
    </submittedName>
</protein>
<evidence type="ECO:0000313" key="6">
    <source>
        <dbReference type="Proteomes" id="UP000291483"/>
    </source>
</evidence>
<comment type="subunit">
    <text evidence="1">Homodimer.</text>
</comment>
<proteinExistence type="predicted"/>
<dbReference type="GO" id="GO:0050385">
    <property type="term" value="F:ureidoglycolate lyase activity"/>
    <property type="evidence" value="ECO:0007669"/>
    <property type="project" value="UniProtKB-EC"/>
</dbReference>
<gene>
    <name evidence="5" type="ORF">EV379_1286</name>
</gene>
<name>A0A4Q8AKD2_9MICO</name>
<dbReference type="Proteomes" id="UP000291483">
    <property type="component" value="Unassembled WGS sequence"/>
</dbReference>
<dbReference type="OrthoDB" id="9804602at2"/>
<evidence type="ECO:0000256" key="1">
    <source>
        <dbReference type="ARBA" id="ARBA00011738"/>
    </source>
</evidence>
<dbReference type="InterPro" id="IPR011051">
    <property type="entry name" value="RmlC_Cupin_sf"/>
</dbReference>
<reference evidence="5 6" key="1">
    <citation type="submission" date="2019-02" db="EMBL/GenBank/DDBJ databases">
        <title>Sequencing the genomes of 1000 actinobacteria strains.</title>
        <authorList>
            <person name="Klenk H.-P."/>
        </authorList>
    </citation>
    <scope>NUCLEOTIDE SEQUENCE [LARGE SCALE GENOMIC DNA]</scope>
    <source>
        <strain evidence="5 6">DSM 18319</strain>
    </source>
</reference>
<dbReference type="EMBL" id="SHLC01000001">
    <property type="protein sequence ID" value="RZU64972.1"/>
    <property type="molecule type" value="Genomic_DNA"/>
</dbReference>
<dbReference type="AlphaFoldDB" id="A0A4Q8AKD2"/>